<feature type="transmembrane region" description="Helical" evidence="2">
    <location>
        <begin position="376"/>
        <end position="395"/>
    </location>
</feature>
<feature type="transmembrane region" description="Helical" evidence="2">
    <location>
        <begin position="528"/>
        <end position="551"/>
    </location>
</feature>
<feature type="transmembrane region" description="Helical" evidence="2">
    <location>
        <begin position="594"/>
        <end position="610"/>
    </location>
</feature>
<keyword evidence="2" id="KW-0472">Membrane</keyword>
<dbReference type="PANTHER" id="PTHR43849:SF2">
    <property type="entry name" value="BLL3936 PROTEIN"/>
    <property type="match status" value="1"/>
</dbReference>
<evidence type="ECO:0000256" key="1">
    <source>
        <dbReference type="RuleBase" id="RU369079"/>
    </source>
</evidence>
<dbReference type="NCBIfam" id="TIGR02123">
    <property type="entry name" value="TRAP_fused"/>
    <property type="match status" value="1"/>
</dbReference>
<feature type="transmembrane region" description="Helical" evidence="2">
    <location>
        <begin position="20"/>
        <end position="41"/>
    </location>
</feature>
<feature type="transmembrane region" description="Helical" evidence="2">
    <location>
        <begin position="498"/>
        <end position="521"/>
    </location>
</feature>
<feature type="transmembrane region" description="Helical" evidence="2">
    <location>
        <begin position="48"/>
        <end position="68"/>
    </location>
</feature>
<dbReference type="Proteomes" id="UP001205843">
    <property type="component" value="Unassembled WGS sequence"/>
</dbReference>
<keyword evidence="2" id="KW-0812">Transmembrane</keyword>
<reference evidence="4" key="1">
    <citation type="submission" date="2022-03" db="EMBL/GenBank/DDBJ databases">
        <title>Genomic Encyclopedia of Type Strains, Phase III (KMG-III): the genomes of soil and plant-associated and newly described type strains.</title>
        <authorList>
            <person name="Whitman W."/>
        </authorList>
    </citation>
    <scope>NUCLEOTIDE SEQUENCE</scope>
    <source>
        <strain evidence="4">ANL 6-2</strain>
    </source>
</reference>
<keyword evidence="1" id="KW-0813">Transport</keyword>
<feature type="transmembrane region" description="Helical" evidence="2">
    <location>
        <begin position="80"/>
        <end position="101"/>
    </location>
</feature>
<feature type="transmembrane region" description="Helical" evidence="2">
    <location>
        <begin position="410"/>
        <end position="431"/>
    </location>
</feature>
<comment type="caution">
    <text evidence="4">The sequence shown here is derived from an EMBL/GenBank/DDBJ whole genome shotgun (WGS) entry which is preliminary data.</text>
</comment>
<feature type="transmembrane region" description="Helical" evidence="2">
    <location>
        <begin position="113"/>
        <end position="132"/>
    </location>
</feature>
<evidence type="ECO:0000259" key="3">
    <source>
        <dbReference type="Pfam" id="PF06808"/>
    </source>
</evidence>
<dbReference type="Pfam" id="PF06808">
    <property type="entry name" value="DctM"/>
    <property type="match status" value="1"/>
</dbReference>
<dbReference type="AlphaFoldDB" id="A0AAE3KBI8"/>
<dbReference type="PANTHER" id="PTHR43849">
    <property type="entry name" value="BLL3936 PROTEIN"/>
    <property type="match status" value="1"/>
</dbReference>
<feature type="transmembrane region" description="Helical" evidence="2">
    <location>
        <begin position="349"/>
        <end position="369"/>
    </location>
</feature>
<feature type="transmembrane region" description="Helical" evidence="2">
    <location>
        <begin position="310"/>
        <end position="333"/>
    </location>
</feature>
<feature type="transmembrane region" description="Helical" evidence="2">
    <location>
        <begin position="452"/>
        <end position="478"/>
    </location>
</feature>
<comment type="subcellular location">
    <subcellularLocation>
        <location evidence="1">Cell inner membrane</location>
        <topology evidence="1">Multi-pass membrane protein</topology>
    </subcellularLocation>
</comment>
<dbReference type="GO" id="GO:0005886">
    <property type="term" value="C:plasma membrane"/>
    <property type="evidence" value="ECO:0007669"/>
    <property type="project" value="UniProtKB-SubCell"/>
</dbReference>
<keyword evidence="2" id="KW-1133">Transmembrane helix</keyword>
<dbReference type="GO" id="GO:0022857">
    <property type="term" value="F:transmembrane transporter activity"/>
    <property type="evidence" value="ECO:0007669"/>
    <property type="project" value="UniProtKB-UniRule"/>
</dbReference>
<keyword evidence="1" id="KW-1003">Cell membrane</keyword>
<sequence>MENQGNVAVGWMAARRLTSVLFTLFGLGLTAYLAGAALGYSPGSSEHYSNFIFAIMVMAGLLAIRVQLDEKIAFQASRLFWFWLVLGICGLVLGTFSFGYIRIHAARLEVAQPFFADFDLTVGYIMIAAVLILHWLHWGWLLTTIIGAAIVYFFFGHNISNVLFTHPPYSPAFVLNYMGLGTTQGFYWLAQVAADAIYFLVLYAAILLGVGILDMIMEIGKAGGRKVPGGAAFASIFGSGVVGSVMGQAVSNVVMTGRLTIPMMKRYGYRPSMAGAIEATGSTVGQIMPPILGLAGFIIASMLNRPYIEVALAALIPGLLYMTGVLFGVLVYARRNQLAKLTEPVNMTVVYRLTPTFLFSFGVVLILLLGYRSPAYAGLMGIGVALVLCCLQGPYRPSLDALRKALDEGFVLVTVLSLLLIAIGALGQTVMTTNLSGRIGAVLVQVLPDIEILLLLGAMGVSIILGMGLPTPVAYLVASLAMVPFLQQIGVPALQAHFFVFYFAVFSTLTPPVAVSVLAAAKLSGAGFWATALHSMKLSLATFIVPFAFVYRPELMTFPSVTGATLIAIGEVLLLQGAFALAAYGYLIRALAGWERLIFAIVGVCGFMYLTTDVLAYEFVFFGGSLLLIAWLFITRNRQLVVGDQTL</sequence>
<proteinExistence type="predicted"/>
<keyword evidence="5" id="KW-1185">Reference proteome</keyword>
<evidence type="ECO:0000313" key="4">
    <source>
        <dbReference type="EMBL" id="MCP1673638.1"/>
    </source>
</evidence>
<dbReference type="InterPro" id="IPR011853">
    <property type="entry name" value="TRAP_DctM-Dct_fused"/>
</dbReference>
<feature type="transmembrane region" description="Helical" evidence="2">
    <location>
        <begin position="563"/>
        <end position="587"/>
    </location>
</feature>
<feature type="transmembrane region" description="Helical" evidence="2">
    <location>
        <begin position="229"/>
        <end position="250"/>
    </location>
</feature>
<protein>
    <submittedName>
        <fullName evidence="4">TRAP transporter 4TM/12TM fusion protein</fullName>
    </submittedName>
</protein>
<name>A0AAE3KBI8_9GAMM</name>
<dbReference type="RefSeq" id="WP_253474404.1">
    <property type="nucleotide sequence ID" value="NZ_JALJXV010000002.1"/>
</dbReference>
<feature type="transmembrane region" description="Helical" evidence="2">
    <location>
        <begin position="138"/>
        <end position="157"/>
    </location>
</feature>
<feature type="transmembrane region" description="Helical" evidence="2">
    <location>
        <begin position="196"/>
        <end position="217"/>
    </location>
</feature>
<keyword evidence="1" id="KW-0997">Cell inner membrane</keyword>
<accession>A0AAE3KBI8</accession>
<evidence type="ECO:0000256" key="2">
    <source>
        <dbReference type="SAM" id="Phobius"/>
    </source>
</evidence>
<organism evidence="4 5">
    <name type="scientific">Natronocella acetinitrilica</name>
    <dbReference type="NCBI Taxonomy" id="414046"/>
    <lineage>
        <taxon>Bacteria</taxon>
        <taxon>Pseudomonadati</taxon>
        <taxon>Pseudomonadota</taxon>
        <taxon>Gammaproteobacteria</taxon>
        <taxon>Chromatiales</taxon>
        <taxon>Ectothiorhodospiraceae</taxon>
        <taxon>Natronocella</taxon>
    </lineage>
</organism>
<dbReference type="InterPro" id="IPR010656">
    <property type="entry name" value="DctM"/>
</dbReference>
<feature type="transmembrane region" description="Helical" evidence="2">
    <location>
        <begin position="169"/>
        <end position="190"/>
    </location>
</feature>
<feature type="transmembrane region" description="Helical" evidence="2">
    <location>
        <begin position="616"/>
        <end position="634"/>
    </location>
</feature>
<dbReference type="EMBL" id="JALJXV010000002">
    <property type="protein sequence ID" value="MCP1673638.1"/>
    <property type="molecule type" value="Genomic_DNA"/>
</dbReference>
<feature type="domain" description="TRAP C4-dicarboxylate transport system permease DctM subunit" evidence="3">
    <location>
        <begin position="127"/>
        <end position="556"/>
    </location>
</feature>
<gene>
    <name evidence="4" type="ORF">J2T57_000737</name>
</gene>
<comment type="function">
    <text evidence="1">Part of the tripartite ATP-independent periplasmic (TRAP) transport system.</text>
</comment>
<evidence type="ECO:0000313" key="5">
    <source>
        <dbReference type="Proteomes" id="UP001205843"/>
    </source>
</evidence>